<dbReference type="GeneID" id="112281517"/>
<gene>
    <name evidence="3" type="primary">LOC112281517</name>
</gene>
<evidence type="ECO:0000256" key="2">
    <source>
        <dbReference type="SAM" id="MobiDB-lite"/>
    </source>
</evidence>
<organism evidence="3 4">
    <name type="scientific">Physcomitrium patens</name>
    <name type="common">Spreading-leaved earth moss</name>
    <name type="synonym">Physcomitrella patens</name>
    <dbReference type="NCBI Taxonomy" id="3218"/>
    <lineage>
        <taxon>Eukaryota</taxon>
        <taxon>Viridiplantae</taxon>
        <taxon>Streptophyta</taxon>
        <taxon>Embryophyta</taxon>
        <taxon>Bryophyta</taxon>
        <taxon>Bryophytina</taxon>
        <taxon>Bryopsida</taxon>
        <taxon>Funariidae</taxon>
        <taxon>Funariales</taxon>
        <taxon>Funariaceae</taxon>
        <taxon>Physcomitrium</taxon>
    </lineage>
</organism>
<feature type="coiled-coil region" evidence="1">
    <location>
        <begin position="26"/>
        <end position="102"/>
    </location>
</feature>
<feature type="compositionally biased region" description="Polar residues" evidence="2">
    <location>
        <begin position="475"/>
        <end position="484"/>
    </location>
</feature>
<dbReference type="InterPro" id="IPR042481">
    <property type="entry name" value="CCDC57"/>
</dbReference>
<feature type="region of interest" description="Disordered" evidence="2">
    <location>
        <begin position="397"/>
        <end position="421"/>
    </location>
</feature>
<dbReference type="Proteomes" id="UP000006727">
    <property type="component" value="Chromosome 4"/>
</dbReference>
<evidence type="ECO:0000256" key="1">
    <source>
        <dbReference type="SAM" id="Coils"/>
    </source>
</evidence>
<dbReference type="EnsemblPlants" id="Pp3c4_21260V3.19">
    <property type="protein sequence ID" value="Pp3c4_21260V3.19"/>
    <property type="gene ID" value="Pp3c4_21260"/>
</dbReference>
<feature type="coiled-coil region" evidence="1">
    <location>
        <begin position="330"/>
        <end position="371"/>
    </location>
</feature>
<reference evidence="3" key="3">
    <citation type="submission" date="2020-12" db="UniProtKB">
        <authorList>
            <consortium name="EnsemblPlants"/>
        </authorList>
    </citation>
    <scope>IDENTIFICATION</scope>
</reference>
<evidence type="ECO:0000313" key="3">
    <source>
        <dbReference type="EnsemblPlants" id="Pp3c4_21260V3.26"/>
    </source>
</evidence>
<protein>
    <submittedName>
        <fullName evidence="3">Uncharacterized protein</fullName>
    </submittedName>
</protein>
<feature type="region of interest" description="Disordered" evidence="2">
    <location>
        <begin position="711"/>
        <end position="791"/>
    </location>
</feature>
<reference evidence="3 4" key="2">
    <citation type="journal article" date="2018" name="Plant J.">
        <title>The Physcomitrella patens chromosome-scale assembly reveals moss genome structure and evolution.</title>
        <authorList>
            <person name="Lang D."/>
            <person name="Ullrich K.K."/>
            <person name="Murat F."/>
            <person name="Fuchs J."/>
            <person name="Jenkins J."/>
            <person name="Haas F.B."/>
            <person name="Piednoel M."/>
            <person name="Gundlach H."/>
            <person name="Van Bel M."/>
            <person name="Meyberg R."/>
            <person name="Vives C."/>
            <person name="Morata J."/>
            <person name="Symeonidi A."/>
            <person name="Hiss M."/>
            <person name="Muchero W."/>
            <person name="Kamisugi Y."/>
            <person name="Saleh O."/>
            <person name="Blanc G."/>
            <person name="Decker E.L."/>
            <person name="van Gessel N."/>
            <person name="Grimwood J."/>
            <person name="Hayes R.D."/>
            <person name="Graham S.W."/>
            <person name="Gunter L.E."/>
            <person name="McDaniel S.F."/>
            <person name="Hoernstein S.N.W."/>
            <person name="Larsson A."/>
            <person name="Li F.W."/>
            <person name="Perroud P.F."/>
            <person name="Phillips J."/>
            <person name="Ranjan P."/>
            <person name="Rokshar D.S."/>
            <person name="Rothfels C.J."/>
            <person name="Schneider L."/>
            <person name="Shu S."/>
            <person name="Stevenson D.W."/>
            <person name="Thummler F."/>
            <person name="Tillich M."/>
            <person name="Villarreal Aguilar J.C."/>
            <person name="Widiez T."/>
            <person name="Wong G.K."/>
            <person name="Wymore A."/>
            <person name="Zhang Y."/>
            <person name="Zimmer A.D."/>
            <person name="Quatrano R.S."/>
            <person name="Mayer K.F.X."/>
            <person name="Goodstein D."/>
            <person name="Casacuberta J.M."/>
            <person name="Vandepoele K."/>
            <person name="Reski R."/>
            <person name="Cuming A.C."/>
            <person name="Tuskan G.A."/>
            <person name="Maumus F."/>
            <person name="Salse J."/>
            <person name="Schmutz J."/>
            <person name="Rensing S.A."/>
        </authorList>
    </citation>
    <scope>NUCLEOTIDE SEQUENCE [LARGE SCALE GENOMIC DNA]</scope>
    <source>
        <strain evidence="3 4">cv. Gransden 2004</strain>
    </source>
</reference>
<sequence>MAESREFRMMLEAKERELIALCDQQIQSLQGQVSEKENAVAELRDQISQLQDDFKYNLALLDARDAELAQYDVSSAALEASVAESEERVKAARKALADAQTLRVQEKARAEDLEYISQQKISDLEKQVGSGLSFPGLDYNPCSHRGSVIYDEIEGLQRFKEELQAKSQQEIESIKTELKDLLTEKLESEEEHKKELDKATKKWKEKVAKAEARFSESEDDLKSANRRIEATDETCKNLKKDLEAVRLSHKEDVDAASRREKEHSIKEEELSSIIDKQAKEIQALDKQLHQLRENKDANVQAGDPSGNLKEQLIELKAHHNATVDLFKGEIDSLSNKLEGAASQTRALEGEIIRIRKELEEKAQEHKELDEKHIILYSSYHDLQKKLLEKSRPLEGVLPQGLDLPEKGSGGSSSYPAASPLMSPGLSREDVIRINQGKLEAENSQLRARCEELALQNDRIRDVVGTMRMEMEALQNQTKSLSITPPSSPIKKRSGIEDVKEEVKYLKSLVQTMSNDIGDIRGRSPTVHCRRSSERRSTSLKRSGVSPIRRPKSSTKLRSHSWSRSSISPSHGVRPDSPNFSPAGETVDKVSEVDSLNASLRAQLEAVKTDMSRIIKERDLLMELSNGLRADLSRIVLSSGTGEFAHNSSFGYSTVPPSLIAQEFESDTIPRNETLITSMSNQLDVTHPIRPRTTSPSTTRFRNNAKAQISSSKQWGFGVSHGATREKSEAMSMQMEGTSYLHERPQGVDNDPLHKGTNSQRARFKAAIKRKEELSKPKVRNWNIKDDHPLKA</sequence>
<feature type="region of interest" description="Disordered" evidence="2">
    <location>
        <begin position="515"/>
        <end position="585"/>
    </location>
</feature>
<feature type="compositionally biased region" description="Basic and acidic residues" evidence="2">
    <location>
        <begin position="740"/>
        <end position="753"/>
    </location>
</feature>
<feature type="coiled-coil region" evidence="1">
    <location>
        <begin position="164"/>
        <end position="301"/>
    </location>
</feature>
<dbReference type="AlphaFoldDB" id="A0A7I4FP37"/>
<feature type="coiled-coil region" evidence="1">
    <location>
        <begin position="435"/>
        <end position="462"/>
    </location>
</feature>
<dbReference type="Gramene" id="Pp3c4_21260V3.26">
    <property type="protein sequence ID" value="Pp3c4_21260V3.26"/>
    <property type="gene ID" value="Pp3c4_21260"/>
</dbReference>
<accession>A0A7I4FP37</accession>
<keyword evidence="4" id="KW-1185">Reference proteome</keyword>
<feature type="compositionally biased region" description="Basic residues" evidence="2">
    <location>
        <begin position="548"/>
        <end position="560"/>
    </location>
</feature>
<dbReference type="EnsemblPlants" id="Pp3c4_21260V3.26">
    <property type="protein sequence ID" value="Pp3c4_21260V3.26"/>
    <property type="gene ID" value="Pp3c4_21260"/>
</dbReference>
<evidence type="ECO:0000313" key="4">
    <source>
        <dbReference type="Proteomes" id="UP000006727"/>
    </source>
</evidence>
<dbReference type="RefSeq" id="XP_073389577.1">
    <property type="nucleotide sequence ID" value="XM_073533476.1"/>
</dbReference>
<dbReference type="EMBL" id="ABEU02000004">
    <property type="status" value="NOT_ANNOTATED_CDS"/>
    <property type="molecule type" value="Genomic_DNA"/>
</dbReference>
<proteinExistence type="predicted"/>
<feature type="compositionally biased region" description="Basic and acidic residues" evidence="2">
    <location>
        <begin position="782"/>
        <end position="791"/>
    </location>
</feature>
<dbReference type="PANTHER" id="PTHR46725:SF1">
    <property type="entry name" value="COILED-COIL DOMAIN-CONTAINING PROTEIN 57"/>
    <property type="match status" value="1"/>
</dbReference>
<reference evidence="3 4" key="1">
    <citation type="journal article" date="2008" name="Science">
        <title>The Physcomitrella genome reveals evolutionary insights into the conquest of land by plants.</title>
        <authorList>
            <person name="Rensing S."/>
            <person name="Lang D."/>
            <person name="Zimmer A."/>
            <person name="Terry A."/>
            <person name="Salamov A."/>
            <person name="Shapiro H."/>
            <person name="Nishiyama T."/>
            <person name="Perroud P.-F."/>
            <person name="Lindquist E."/>
            <person name="Kamisugi Y."/>
            <person name="Tanahashi T."/>
            <person name="Sakakibara K."/>
            <person name="Fujita T."/>
            <person name="Oishi K."/>
            <person name="Shin-I T."/>
            <person name="Kuroki Y."/>
            <person name="Toyoda A."/>
            <person name="Suzuki Y."/>
            <person name="Hashimoto A."/>
            <person name="Yamaguchi K."/>
            <person name="Sugano A."/>
            <person name="Kohara Y."/>
            <person name="Fujiyama A."/>
            <person name="Anterola A."/>
            <person name="Aoki S."/>
            <person name="Ashton N."/>
            <person name="Barbazuk W.B."/>
            <person name="Barker E."/>
            <person name="Bennetzen J."/>
            <person name="Bezanilla M."/>
            <person name="Blankenship R."/>
            <person name="Cho S.H."/>
            <person name="Dutcher S."/>
            <person name="Estelle M."/>
            <person name="Fawcett J.A."/>
            <person name="Gundlach H."/>
            <person name="Hanada K."/>
            <person name="Heyl A."/>
            <person name="Hicks K.A."/>
            <person name="Hugh J."/>
            <person name="Lohr M."/>
            <person name="Mayer K."/>
            <person name="Melkozernov A."/>
            <person name="Murata T."/>
            <person name="Nelson D."/>
            <person name="Pils B."/>
            <person name="Prigge M."/>
            <person name="Reiss B."/>
            <person name="Renner T."/>
            <person name="Rombauts S."/>
            <person name="Rushton P."/>
            <person name="Sanderfoot A."/>
            <person name="Schween G."/>
            <person name="Shiu S.-H."/>
            <person name="Stueber K."/>
            <person name="Theodoulou F.L."/>
            <person name="Tu H."/>
            <person name="Van de Peer Y."/>
            <person name="Verrier P.J."/>
            <person name="Waters E."/>
            <person name="Wood A."/>
            <person name="Yang L."/>
            <person name="Cove D."/>
            <person name="Cuming A."/>
            <person name="Hasebe M."/>
            <person name="Lucas S."/>
            <person name="Mishler D.B."/>
            <person name="Reski R."/>
            <person name="Grigoriev I."/>
            <person name="Quatrano R.S."/>
            <person name="Boore J.L."/>
        </authorList>
    </citation>
    <scope>NUCLEOTIDE SEQUENCE [LARGE SCALE GENOMIC DNA]</scope>
    <source>
        <strain evidence="3 4">cv. Gransden 2004</strain>
    </source>
</reference>
<dbReference type="PANTHER" id="PTHR46725">
    <property type="entry name" value="COILED-COIL DOMAIN-CONTAINING PROTEIN 57"/>
    <property type="match status" value="1"/>
</dbReference>
<feature type="region of interest" description="Disordered" evidence="2">
    <location>
        <begin position="475"/>
        <end position="494"/>
    </location>
</feature>
<dbReference type="Gramene" id="Pp3c4_21260V3.19">
    <property type="protein sequence ID" value="Pp3c4_21260V3.19"/>
    <property type="gene ID" value="Pp3c4_21260"/>
</dbReference>
<name>A0A7I4FP37_PHYPA</name>
<keyword evidence="1" id="KW-0175">Coiled coil</keyword>